<dbReference type="Gene3D" id="1.25.10.10">
    <property type="entry name" value="Leucine-rich Repeat Variant"/>
    <property type="match status" value="1"/>
</dbReference>
<dbReference type="EMBL" id="BDIP01000797">
    <property type="protein sequence ID" value="GIQ82739.1"/>
    <property type="molecule type" value="Genomic_DNA"/>
</dbReference>
<dbReference type="EMBL" id="BDIP01000529">
    <property type="protein sequence ID" value="GIQ81902.1"/>
    <property type="molecule type" value="Genomic_DNA"/>
</dbReference>
<name>A0A9K3CS70_9EUKA</name>
<gene>
    <name evidence="1" type="ORF">KIPB_002944</name>
    <name evidence="2" type="ORF">KIPB_003537</name>
    <name evidence="3" type="ORF">KIPB_003930</name>
    <name evidence="4" type="ORF">KIPB_005140</name>
</gene>
<dbReference type="Proteomes" id="UP000265618">
    <property type="component" value="Unassembled WGS sequence"/>
</dbReference>
<dbReference type="EMBL" id="BDIP01001170">
    <property type="protein sequence ID" value="GIQ83770.1"/>
    <property type="molecule type" value="Genomic_DNA"/>
</dbReference>
<evidence type="ECO:0000313" key="4">
    <source>
        <dbReference type="EMBL" id="GIQ83770.1"/>
    </source>
</evidence>
<comment type="caution">
    <text evidence="1">The sequence shown here is derived from an EMBL/GenBank/DDBJ whole genome shotgun (WGS) entry which is preliminary data.</text>
</comment>
<keyword evidence="5" id="KW-1185">Reference proteome</keyword>
<organism evidence="1 5">
    <name type="scientific">Kipferlia bialata</name>
    <dbReference type="NCBI Taxonomy" id="797122"/>
    <lineage>
        <taxon>Eukaryota</taxon>
        <taxon>Metamonada</taxon>
        <taxon>Carpediemonas-like organisms</taxon>
        <taxon>Kipferlia</taxon>
    </lineage>
</organism>
<dbReference type="EMBL" id="BDIP01000685">
    <property type="protein sequence ID" value="GIQ82406.1"/>
    <property type="molecule type" value="Genomic_DNA"/>
</dbReference>
<dbReference type="InterPro" id="IPR011989">
    <property type="entry name" value="ARM-like"/>
</dbReference>
<dbReference type="AlphaFoldDB" id="A0A9K3CS70"/>
<evidence type="ECO:0000313" key="5">
    <source>
        <dbReference type="Proteomes" id="UP000265618"/>
    </source>
</evidence>
<sequence length="538" mass="59064">MPFANSTGCHGLYRLGAHTVALEVLKHYGHNHYTTVFALVVLRAIAEGTPELEACEIHNSKVAKTEERYRAELVSLGAVRWVVGALVTLGVPQYPSEFATHGVGFHLLDMLCHLAPASPRLHTKSFLAYLADTVNTCSSDTLLWVLSIIRSIMEFDRRDSVSFKSGMLPSLLGALKRLHKVVQSRPELDDTEYDALMQTMGAVSIAAGANGPLAISLGVHHFAMAAMATPGLPVDLCEGFVSVILGVSGARDSRETQVALLEAGALQAIRSVMLTHPDEMGLAKHAMTVFMAVGMGRVLGDSCIGAVVEIGVHKWALQAMSDFMQPEAWSLCHSCASILMRCAKADPVALECVLEEDNVRTLLASLNMHRAHEGPAKIIVLLFQNMFAICDDMRVLADHNIGDCIGSALAEHPQNFEIRRCYEFVKKSEDRMAHGGFCRHCQLEHGQAACDAVLEREPPRNEVEEWQRGTMYGDPQFAEDALDHLLMNNETVEDMVRRQLGLRFGETLHGAYRHYGDLTLSPHSACVVYLPTMGQKRV</sequence>
<protein>
    <submittedName>
        <fullName evidence="1">Uncharacterized protein</fullName>
    </submittedName>
</protein>
<proteinExistence type="predicted"/>
<evidence type="ECO:0000313" key="1">
    <source>
        <dbReference type="EMBL" id="GIQ81902.1"/>
    </source>
</evidence>
<reference evidence="1" key="1">
    <citation type="submission" date="2016-10" db="EMBL/GenBank/DDBJ databases">
        <authorList>
            <person name="Tanifuji G."/>
            <person name="Kume K."/>
            <person name="Nakayama T."/>
            <person name="Takabayashi S."/>
            <person name="Hashimoto T."/>
        </authorList>
    </citation>
    <scope>NUCLEOTIDE SEQUENCE</scope>
    <source>
        <strain evidence="1">NY0173</strain>
    </source>
</reference>
<feature type="non-terminal residue" evidence="1">
    <location>
        <position position="538"/>
    </location>
</feature>
<evidence type="ECO:0000313" key="3">
    <source>
        <dbReference type="EMBL" id="GIQ82739.1"/>
    </source>
</evidence>
<dbReference type="InterPro" id="IPR016024">
    <property type="entry name" value="ARM-type_fold"/>
</dbReference>
<dbReference type="SUPFAM" id="SSF48371">
    <property type="entry name" value="ARM repeat"/>
    <property type="match status" value="1"/>
</dbReference>
<evidence type="ECO:0000313" key="2">
    <source>
        <dbReference type="EMBL" id="GIQ82406.1"/>
    </source>
</evidence>
<accession>A0A9K3CS70</accession>
<reference evidence="1 5" key="2">
    <citation type="journal article" date="2018" name="PLoS ONE">
        <title>The draft genome of Kipferlia bialata reveals reductive genome evolution in fornicate parasites.</title>
        <authorList>
            <person name="Tanifuji G."/>
            <person name="Takabayashi S."/>
            <person name="Kume K."/>
            <person name="Takagi M."/>
            <person name="Nakayama T."/>
            <person name="Kamikawa R."/>
            <person name="Inagaki Y."/>
            <person name="Hashimoto T."/>
        </authorList>
    </citation>
    <scope>NUCLEOTIDE SEQUENCE [LARGE SCALE GENOMIC DNA]</scope>
    <source>
        <strain evidence="1">NY0173</strain>
    </source>
</reference>